<feature type="compositionally biased region" description="Low complexity" evidence="1">
    <location>
        <begin position="148"/>
        <end position="158"/>
    </location>
</feature>
<keyword evidence="2" id="KW-0732">Signal</keyword>
<name>A0ABR0CH51_PURLI</name>
<sequence>MQHQAYLLQCLLAAALCSGASVASDSASELSDDCSGPESADWEWRMNGGHGEFAGLCNKAAQTCTYKVKHGMWGNTLWINGADVPGPPKQPVPPTKYAWWTKDCHRRAKCQKDGDLCAENSGQIICHYGYGMEDLVWNQWWDSDSDRGGPSSDASRSWRSSKRKSSGGSRSSSTGSGSSSSSRRS</sequence>
<keyword evidence="4" id="KW-1185">Reference proteome</keyword>
<feature type="chain" id="PRO_5047206526" evidence="2">
    <location>
        <begin position="20"/>
        <end position="185"/>
    </location>
</feature>
<gene>
    <name evidence="3" type="ORF">Purlil1_47</name>
</gene>
<evidence type="ECO:0000256" key="1">
    <source>
        <dbReference type="SAM" id="MobiDB-lite"/>
    </source>
</evidence>
<proteinExistence type="predicted"/>
<dbReference type="EMBL" id="JAWRVI010000001">
    <property type="protein sequence ID" value="KAK4095251.1"/>
    <property type="molecule type" value="Genomic_DNA"/>
</dbReference>
<protein>
    <submittedName>
        <fullName evidence="3">Uncharacterized protein</fullName>
    </submittedName>
</protein>
<evidence type="ECO:0000313" key="4">
    <source>
        <dbReference type="Proteomes" id="UP001287286"/>
    </source>
</evidence>
<reference evidence="3 4" key="1">
    <citation type="journal article" date="2024" name="Microbiol. Resour. Announc.">
        <title>Genome annotations for the ascomycete fungi Trichoderma harzianum, Trichoderma aggressivum, and Purpureocillium lilacinum.</title>
        <authorList>
            <person name="Beijen E.P.W."/>
            <person name="Ohm R.A."/>
        </authorList>
    </citation>
    <scope>NUCLEOTIDE SEQUENCE [LARGE SCALE GENOMIC DNA]</scope>
    <source>
        <strain evidence="3 4">CBS 150709</strain>
    </source>
</reference>
<feature type="region of interest" description="Disordered" evidence="1">
    <location>
        <begin position="143"/>
        <end position="185"/>
    </location>
</feature>
<comment type="caution">
    <text evidence="3">The sequence shown here is derived from an EMBL/GenBank/DDBJ whole genome shotgun (WGS) entry which is preliminary data.</text>
</comment>
<dbReference type="Proteomes" id="UP001287286">
    <property type="component" value="Unassembled WGS sequence"/>
</dbReference>
<accession>A0ABR0CH51</accession>
<feature type="compositionally biased region" description="Low complexity" evidence="1">
    <location>
        <begin position="166"/>
        <end position="185"/>
    </location>
</feature>
<evidence type="ECO:0000256" key="2">
    <source>
        <dbReference type="SAM" id="SignalP"/>
    </source>
</evidence>
<organism evidence="3 4">
    <name type="scientific">Purpureocillium lilacinum</name>
    <name type="common">Paecilomyces lilacinus</name>
    <dbReference type="NCBI Taxonomy" id="33203"/>
    <lineage>
        <taxon>Eukaryota</taxon>
        <taxon>Fungi</taxon>
        <taxon>Dikarya</taxon>
        <taxon>Ascomycota</taxon>
        <taxon>Pezizomycotina</taxon>
        <taxon>Sordariomycetes</taxon>
        <taxon>Hypocreomycetidae</taxon>
        <taxon>Hypocreales</taxon>
        <taxon>Ophiocordycipitaceae</taxon>
        <taxon>Purpureocillium</taxon>
    </lineage>
</organism>
<feature type="signal peptide" evidence="2">
    <location>
        <begin position="1"/>
        <end position="19"/>
    </location>
</feature>
<evidence type="ECO:0000313" key="3">
    <source>
        <dbReference type="EMBL" id="KAK4095251.1"/>
    </source>
</evidence>